<dbReference type="InterPro" id="IPR008910">
    <property type="entry name" value="MSC_TM_helix"/>
</dbReference>
<comment type="subcellular location">
    <subcellularLocation>
        <location evidence="1">Cell inner membrane</location>
        <topology evidence="1">Multi-pass membrane protein</topology>
    </subcellularLocation>
</comment>
<evidence type="ECO:0000313" key="3">
    <source>
        <dbReference type="Proteomes" id="UP000665025"/>
    </source>
</evidence>
<dbReference type="PANTHER" id="PTHR30221">
    <property type="entry name" value="SMALL-CONDUCTANCE MECHANOSENSITIVE CHANNEL"/>
    <property type="match status" value="1"/>
</dbReference>
<comment type="similarity">
    <text evidence="1">Belongs to the MscS (TC 1.A.23) family.</text>
</comment>
<dbReference type="Gene3D" id="1.10.287.1260">
    <property type="match status" value="1"/>
</dbReference>
<dbReference type="Proteomes" id="UP000665025">
    <property type="component" value="Chromosome 1"/>
</dbReference>
<keyword evidence="1" id="KW-0407">Ion channel</keyword>
<feature type="transmembrane region" description="Helical" evidence="1">
    <location>
        <begin position="162"/>
        <end position="183"/>
    </location>
</feature>
<keyword evidence="1" id="KW-0812">Transmembrane</keyword>
<evidence type="ECO:0000313" key="2">
    <source>
        <dbReference type="EMBL" id="QTL37245.1"/>
    </source>
</evidence>
<keyword evidence="1" id="KW-0813">Transport</keyword>
<dbReference type="PANTHER" id="PTHR30221:SF1">
    <property type="entry name" value="SMALL-CONDUCTANCE MECHANOSENSITIVE CHANNEL"/>
    <property type="match status" value="1"/>
</dbReference>
<proteinExistence type="inferred from homology"/>
<keyword evidence="1" id="KW-0406">Ion transport</keyword>
<gene>
    <name evidence="2" type="ORF">J5X90_09560</name>
</gene>
<accession>A0ABX7V9U0</accession>
<dbReference type="EMBL" id="CP072425">
    <property type="protein sequence ID" value="QTL37245.1"/>
    <property type="molecule type" value="Genomic_DNA"/>
</dbReference>
<keyword evidence="1" id="KW-0472">Membrane</keyword>
<name>A0ABX7V9U0_9GAMM</name>
<feature type="transmembrane region" description="Helical" evidence="1">
    <location>
        <begin position="120"/>
        <end position="141"/>
    </location>
</feature>
<evidence type="ECO:0000256" key="1">
    <source>
        <dbReference type="RuleBase" id="RU369025"/>
    </source>
</evidence>
<keyword evidence="1" id="KW-0997">Cell inner membrane</keyword>
<keyword evidence="1" id="KW-1133">Transmembrane helix</keyword>
<organism evidence="2 3">
    <name type="scientific">Pseudoalteromonas viridis</name>
    <dbReference type="NCBI Taxonomy" id="339617"/>
    <lineage>
        <taxon>Bacteria</taxon>
        <taxon>Pseudomonadati</taxon>
        <taxon>Pseudomonadota</taxon>
        <taxon>Gammaproteobacteria</taxon>
        <taxon>Alteromonadales</taxon>
        <taxon>Pseudoalteromonadaceae</taxon>
        <taxon>Pseudoalteromonas</taxon>
    </lineage>
</organism>
<feature type="transmembrane region" description="Helical" evidence="1">
    <location>
        <begin position="25"/>
        <end position="50"/>
    </location>
</feature>
<comment type="subunit">
    <text evidence="1">Homoheptamer.</text>
</comment>
<feature type="transmembrane region" description="Helical" evidence="1">
    <location>
        <begin position="189"/>
        <end position="211"/>
    </location>
</feature>
<dbReference type="Pfam" id="PF05552">
    <property type="entry name" value="MS_channel_1st_1"/>
    <property type="match status" value="2"/>
</dbReference>
<comment type="caution">
    <text evidence="1">Lacks conserved residue(s) required for the propagation of feature annotation.</text>
</comment>
<dbReference type="InterPro" id="IPR045275">
    <property type="entry name" value="MscS_archaea/bacteria_type"/>
</dbReference>
<reference evidence="2 3" key="1">
    <citation type="submission" date="2021-03" db="EMBL/GenBank/DDBJ databases">
        <title>Complete Genome of Pseudoalteromonas viridis Strain BBR56, a new biocontrol bacterial candidate.</title>
        <authorList>
            <person name="Handayani D.P."/>
            <person name="Isnansetyo A."/>
            <person name="Istiqomah I."/>
            <person name="Jumina J."/>
        </authorList>
    </citation>
    <scope>NUCLEOTIDE SEQUENCE [LARGE SCALE GENOMIC DNA]</scope>
    <source>
        <strain evidence="2 3">BBR56</strain>
    </source>
</reference>
<comment type="function">
    <text evidence="1">Mechanosensitive channel that participates in the regulation of osmotic pressure changes within the cell, opening in response to stretch forces in the membrane lipid bilayer, without the need for other proteins. Contributes to normal resistance to hypoosmotic shock. Forms an ion channel of 1.0 nanosiemens conductance with a slight preference for anions.</text>
</comment>
<protein>
    <recommendedName>
        <fullName evidence="1">Small-conductance mechanosensitive channel</fullName>
    </recommendedName>
</protein>
<sequence>MMTDGSALFDWQSSAHSGFEQLQSYFFSLIPQLVVAAMILLLGWACAWLLSKLALTLLQVFNKALASVQQKTQQPRQVQLSSRHIKVICRSVFWLTLLFFATAAASSLGLSLFTDSAAALFAYLPNLITGILIMVAGYFLAGLISSMIKASAHSIGFAHTEAATRIAHFVILFTAMVIGVEQLGINVHFVTNLVIVVTGMLCFGVALAFGLGSQEVIANTVAARQAQRHCRINDDIDIAGVRGRLTEITATMLVIESDQGRVLIPASVFLKHHSQIGATHTTGHRQ</sequence>
<keyword evidence="1" id="KW-1003">Cell membrane</keyword>
<feature type="transmembrane region" description="Helical" evidence="1">
    <location>
        <begin position="92"/>
        <end position="114"/>
    </location>
</feature>
<keyword evidence="3" id="KW-1185">Reference proteome</keyword>